<gene>
    <name evidence="1" type="ORF">SAMN05421642_10184</name>
</gene>
<keyword evidence="2" id="KW-1185">Reference proteome</keyword>
<evidence type="ECO:0000313" key="1">
    <source>
        <dbReference type="EMBL" id="SNS20979.1"/>
    </source>
</evidence>
<protein>
    <submittedName>
        <fullName evidence="1">Uncharacterized protein</fullName>
    </submittedName>
</protein>
<reference evidence="2" key="1">
    <citation type="submission" date="2017-06" db="EMBL/GenBank/DDBJ databases">
        <authorList>
            <person name="Varghese N."/>
            <person name="Submissions S."/>
        </authorList>
    </citation>
    <scope>NUCLEOTIDE SEQUENCE [LARGE SCALE GENOMIC DNA]</scope>
    <source>
        <strain evidence="2">JCM 23211</strain>
    </source>
</reference>
<dbReference type="Proteomes" id="UP000198327">
    <property type="component" value="Unassembled WGS sequence"/>
</dbReference>
<evidence type="ECO:0000313" key="2">
    <source>
        <dbReference type="Proteomes" id="UP000198327"/>
    </source>
</evidence>
<name>A0A239CM15_9NOCA</name>
<dbReference type="EMBL" id="FZOW01000001">
    <property type="protein sequence ID" value="SNS20979.1"/>
    <property type="molecule type" value="Genomic_DNA"/>
</dbReference>
<accession>A0A239CM15</accession>
<proteinExistence type="predicted"/>
<dbReference type="AlphaFoldDB" id="A0A239CM15"/>
<sequence length="141" mass="15220">MGTVFAGRQRGVELETEQRIDTARTSSSRSGTNRFAVEQITTGSHANGFGLTDDGRPFAFRVHRSTLYLEIYRANLTSPVPDESDVSAVAEQSVTDVDLTDERSVVGAVRDAVNHASDASAREVSAVRAFLGRVGSLIDNF</sequence>
<organism evidence="1 2">
    <name type="scientific">Rhodococcoides kyotonense</name>
    <dbReference type="NCBI Taxonomy" id="398843"/>
    <lineage>
        <taxon>Bacteria</taxon>
        <taxon>Bacillati</taxon>
        <taxon>Actinomycetota</taxon>
        <taxon>Actinomycetes</taxon>
        <taxon>Mycobacteriales</taxon>
        <taxon>Nocardiaceae</taxon>
        <taxon>Rhodococcoides</taxon>
    </lineage>
</organism>